<dbReference type="Proteomes" id="UP000321947">
    <property type="component" value="Unassembled WGS sequence"/>
</dbReference>
<dbReference type="EMBL" id="SSTD01019069">
    <property type="protein sequence ID" value="TYJ97059.1"/>
    <property type="molecule type" value="Genomic_DNA"/>
</dbReference>
<organism evidence="2 3">
    <name type="scientific">Cucumis melo var. makuwa</name>
    <name type="common">Oriental melon</name>
    <dbReference type="NCBI Taxonomy" id="1194695"/>
    <lineage>
        <taxon>Eukaryota</taxon>
        <taxon>Viridiplantae</taxon>
        <taxon>Streptophyta</taxon>
        <taxon>Embryophyta</taxon>
        <taxon>Tracheophyta</taxon>
        <taxon>Spermatophyta</taxon>
        <taxon>Magnoliopsida</taxon>
        <taxon>eudicotyledons</taxon>
        <taxon>Gunneridae</taxon>
        <taxon>Pentapetalae</taxon>
        <taxon>rosids</taxon>
        <taxon>fabids</taxon>
        <taxon>Cucurbitales</taxon>
        <taxon>Cucurbitaceae</taxon>
        <taxon>Benincaseae</taxon>
        <taxon>Cucumis</taxon>
    </lineage>
</organism>
<dbReference type="InterPro" id="IPR000477">
    <property type="entry name" value="RT_dom"/>
</dbReference>
<evidence type="ECO:0000313" key="2">
    <source>
        <dbReference type="EMBL" id="TYJ97059.1"/>
    </source>
</evidence>
<dbReference type="Pfam" id="PF00078">
    <property type="entry name" value="RVT_1"/>
    <property type="match status" value="1"/>
</dbReference>
<name>A0A5D3BDI4_CUCMM</name>
<proteinExistence type="predicted"/>
<evidence type="ECO:0000313" key="3">
    <source>
        <dbReference type="Proteomes" id="UP000321947"/>
    </source>
</evidence>
<dbReference type="PANTHER" id="PTHR46890:SF48">
    <property type="entry name" value="RNA-DIRECTED DNA POLYMERASE"/>
    <property type="match status" value="1"/>
</dbReference>
<dbReference type="AlphaFoldDB" id="A0A5D3BDI4"/>
<reference evidence="2 3" key="1">
    <citation type="submission" date="2019-08" db="EMBL/GenBank/DDBJ databases">
        <title>Draft genome sequences of two oriental melons (Cucumis melo L. var makuwa).</title>
        <authorList>
            <person name="Kwon S.-Y."/>
        </authorList>
    </citation>
    <scope>NUCLEOTIDE SEQUENCE [LARGE SCALE GENOMIC DNA]</scope>
    <source>
        <strain evidence="3">cv. Chang Bougi</strain>
        <tissue evidence="2">Leaf</tissue>
    </source>
</reference>
<gene>
    <name evidence="2" type="ORF">E5676_scaffold506G001270</name>
</gene>
<comment type="caution">
    <text evidence="2">The sequence shown here is derived from an EMBL/GenBank/DDBJ whole genome shotgun (WGS) entry which is preliminary data.</text>
</comment>
<dbReference type="CDD" id="cd01650">
    <property type="entry name" value="RT_nLTR_like"/>
    <property type="match status" value="1"/>
</dbReference>
<protein>
    <submittedName>
        <fullName evidence="2">LINE-1 retrotransposable element ORF2 protein</fullName>
    </submittedName>
</protein>
<dbReference type="InterPro" id="IPR052343">
    <property type="entry name" value="Retrotransposon-Effector_Assoc"/>
</dbReference>
<dbReference type="PANTHER" id="PTHR46890">
    <property type="entry name" value="NON-LTR RETROLELEMENT REVERSE TRANSCRIPTASE-LIKE PROTEIN-RELATED"/>
    <property type="match status" value="1"/>
</dbReference>
<dbReference type="InterPro" id="IPR043502">
    <property type="entry name" value="DNA/RNA_pol_sf"/>
</dbReference>
<accession>A0A5D3BDI4</accession>
<feature type="domain" description="Reverse transcriptase" evidence="1">
    <location>
        <begin position="145"/>
        <end position="263"/>
    </location>
</feature>
<evidence type="ECO:0000259" key="1">
    <source>
        <dbReference type="Pfam" id="PF00078"/>
    </source>
</evidence>
<sequence length="278" mass="31400">MHESQLCKPFEIDEVSNIIVSMSNGKAPGPDDFPTPFYKKCWHILKEDLMAVMLDFQNNCMINNVRNTFIALIGKKECCSYPSDYRPISLTTSLYKIIAKSLQIGSKRPSQIWWLKTKWLSSKEGKLLMHKNQMAFIKGRQITHAILIANEAIDFWRSKKTKGRIKSRGIRQGDPISPFIFVLAMDYLSRLLHHLENRGAIQGVLLNNSCSISHLLFADDILIFIEDNGVYLKNLQNANLQNALSLFEFASGLKINLAKSTISPINVPSASASRVANL</sequence>
<dbReference type="SUPFAM" id="SSF56672">
    <property type="entry name" value="DNA/RNA polymerases"/>
    <property type="match status" value="1"/>
</dbReference>